<dbReference type="InterPro" id="IPR020904">
    <property type="entry name" value="Sc_DH/Rdtase_CS"/>
</dbReference>
<dbReference type="AlphaFoldDB" id="A0A6J5DM24"/>
<dbReference type="Gene3D" id="3.40.50.720">
    <property type="entry name" value="NAD(P)-binding Rossmann-like Domain"/>
    <property type="match status" value="1"/>
</dbReference>
<protein>
    <submittedName>
        <fullName evidence="4">Glucose 1-dehydrogenase 1</fullName>
        <ecNumber evidence="4">1.1.1.47</ecNumber>
    </submittedName>
</protein>
<organism evidence="4 5">
    <name type="scientific">Paraburkholderia solisilvae</name>
    <dbReference type="NCBI Taxonomy" id="624376"/>
    <lineage>
        <taxon>Bacteria</taxon>
        <taxon>Pseudomonadati</taxon>
        <taxon>Pseudomonadota</taxon>
        <taxon>Betaproteobacteria</taxon>
        <taxon>Burkholderiales</taxon>
        <taxon>Burkholderiaceae</taxon>
        <taxon>Paraburkholderia</taxon>
    </lineage>
</organism>
<dbReference type="EMBL" id="CADIKF010000011">
    <property type="protein sequence ID" value="CAB3754222.1"/>
    <property type="molecule type" value="Genomic_DNA"/>
</dbReference>
<keyword evidence="2 4" id="KW-0560">Oxidoreductase</keyword>
<reference evidence="4 5" key="1">
    <citation type="submission" date="2020-04" db="EMBL/GenBank/DDBJ databases">
        <authorList>
            <person name="De Canck E."/>
        </authorList>
    </citation>
    <scope>NUCLEOTIDE SEQUENCE [LARGE SCALE GENOMIC DNA]</scope>
    <source>
        <strain evidence="4 5">LMG 29739</strain>
    </source>
</reference>
<dbReference type="PRINTS" id="PR00080">
    <property type="entry name" value="SDRFAMILY"/>
</dbReference>
<dbReference type="InterPro" id="IPR036291">
    <property type="entry name" value="NAD(P)-bd_dom_sf"/>
</dbReference>
<dbReference type="PROSITE" id="PS00061">
    <property type="entry name" value="ADH_SHORT"/>
    <property type="match status" value="1"/>
</dbReference>
<evidence type="ECO:0000259" key="3">
    <source>
        <dbReference type="SMART" id="SM00822"/>
    </source>
</evidence>
<dbReference type="NCBIfam" id="NF005559">
    <property type="entry name" value="PRK07231.1"/>
    <property type="match status" value="1"/>
</dbReference>
<dbReference type="EC" id="1.1.1.47" evidence="4"/>
<proteinExistence type="inferred from homology"/>
<feature type="domain" description="Ketoreductase" evidence="3">
    <location>
        <begin position="8"/>
        <end position="190"/>
    </location>
</feature>
<dbReference type="InterPro" id="IPR002347">
    <property type="entry name" value="SDR_fam"/>
</dbReference>
<accession>A0A6J5DM24</accession>
<evidence type="ECO:0000313" key="4">
    <source>
        <dbReference type="EMBL" id="CAB3754222.1"/>
    </source>
</evidence>
<dbReference type="Proteomes" id="UP000494329">
    <property type="component" value="Unassembled WGS sequence"/>
</dbReference>
<gene>
    <name evidence="4" type="primary">gdhI_1</name>
    <name evidence="4" type="ORF">LMG29739_01925</name>
</gene>
<dbReference type="PANTHER" id="PTHR43639">
    <property type="entry name" value="OXIDOREDUCTASE, SHORT-CHAIN DEHYDROGENASE/REDUCTASE FAMILY (AFU_ORTHOLOGUE AFUA_5G02870)"/>
    <property type="match status" value="1"/>
</dbReference>
<dbReference type="PRINTS" id="PR00081">
    <property type="entry name" value="GDHRDH"/>
</dbReference>
<dbReference type="InterPro" id="IPR057326">
    <property type="entry name" value="KR_dom"/>
</dbReference>
<dbReference type="RefSeq" id="WP_175110654.1">
    <property type="nucleotide sequence ID" value="NZ_CADIKF010000011.1"/>
</dbReference>
<name>A0A6J5DM24_9BURK</name>
<evidence type="ECO:0000256" key="1">
    <source>
        <dbReference type="ARBA" id="ARBA00006484"/>
    </source>
</evidence>
<dbReference type="PANTHER" id="PTHR43639:SF1">
    <property type="entry name" value="SHORT-CHAIN DEHYDROGENASE_REDUCTASE FAMILY PROTEIN"/>
    <property type="match status" value="1"/>
</dbReference>
<evidence type="ECO:0000313" key="5">
    <source>
        <dbReference type="Proteomes" id="UP000494329"/>
    </source>
</evidence>
<dbReference type="GO" id="GO:0047936">
    <property type="term" value="F:glucose 1-dehydrogenase [NAD(P)+] activity"/>
    <property type="evidence" value="ECO:0007669"/>
    <property type="project" value="UniProtKB-EC"/>
</dbReference>
<dbReference type="SMART" id="SM00822">
    <property type="entry name" value="PKS_KR"/>
    <property type="match status" value="1"/>
</dbReference>
<dbReference type="Pfam" id="PF13561">
    <property type="entry name" value="adh_short_C2"/>
    <property type="match status" value="1"/>
</dbReference>
<evidence type="ECO:0000256" key="2">
    <source>
        <dbReference type="ARBA" id="ARBA00023002"/>
    </source>
</evidence>
<comment type="similarity">
    <text evidence="1">Belongs to the short-chain dehydrogenases/reductases (SDR) family.</text>
</comment>
<dbReference type="SUPFAM" id="SSF51735">
    <property type="entry name" value="NAD(P)-binding Rossmann-fold domains"/>
    <property type="match status" value="1"/>
</dbReference>
<dbReference type="FunFam" id="3.40.50.720:FF:000084">
    <property type="entry name" value="Short-chain dehydrogenase reductase"/>
    <property type="match status" value="1"/>
</dbReference>
<sequence length="249" mass="26226">MSSLLNGKVAIVTGAARGIGAAISKRFAAEGAAVSLSYLGRASEAEATLAAIRTAGGSAIVTQADVRKEQDVQRLFAETKARFGRVDIVVNNAAVNHRMTVENITEAEFRNHFDVNVMGILLMVKEATRYLERDGCILNISSLSSMIPSAGASLYGGSKAAVDAITATLAVELGQKGIRVNAINPGITQTEQLDEQPFVTPELRAHVSNMTPLRRLGTPEDIAGAAVALCSPETGWITGQCIRVSGGFR</sequence>
<keyword evidence="5" id="KW-1185">Reference proteome</keyword>